<keyword evidence="9" id="KW-1185">Reference proteome</keyword>
<comment type="caution">
    <text evidence="4">Lacks conserved residue(s) required for the propagation of feature annotation.</text>
</comment>
<comment type="caution">
    <text evidence="8">The sequence shown here is derived from an EMBL/GenBank/DDBJ whole genome shotgun (WGS) entry which is preliminary data.</text>
</comment>
<feature type="domain" description="Chitin-binding type-1" evidence="7">
    <location>
        <begin position="260"/>
        <end position="304"/>
    </location>
</feature>
<evidence type="ECO:0000313" key="8">
    <source>
        <dbReference type="EMBL" id="RHZ45180.1"/>
    </source>
</evidence>
<evidence type="ECO:0000256" key="4">
    <source>
        <dbReference type="PROSITE-ProRule" id="PRU00261"/>
    </source>
</evidence>
<evidence type="ECO:0000256" key="1">
    <source>
        <dbReference type="ARBA" id="ARBA00022669"/>
    </source>
</evidence>
<evidence type="ECO:0000256" key="5">
    <source>
        <dbReference type="SAM" id="MobiDB-lite"/>
    </source>
</evidence>
<dbReference type="SMART" id="SM00270">
    <property type="entry name" value="ChtBD1"/>
    <property type="match status" value="3"/>
</dbReference>
<dbReference type="InterPro" id="IPR036861">
    <property type="entry name" value="Endochitinase-like_sf"/>
</dbReference>
<evidence type="ECO:0000256" key="2">
    <source>
        <dbReference type="ARBA" id="ARBA00022729"/>
    </source>
</evidence>
<keyword evidence="1 4" id="KW-0147">Chitin-binding</keyword>
<accession>A0A397GAQ6</accession>
<feature type="disulfide bond" evidence="4">
    <location>
        <begin position="212"/>
        <end position="226"/>
    </location>
</feature>
<evidence type="ECO:0000259" key="7">
    <source>
        <dbReference type="PROSITE" id="PS50941"/>
    </source>
</evidence>
<feature type="disulfide bond" evidence="4">
    <location>
        <begin position="126"/>
        <end position="141"/>
    </location>
</feature>
<feature type="chain" id="PRO_5017461472" description="Chitin-binding type-1 domain-containing protein" evidence="6">
    <location>
        <begin position="21"/>
        <end position="304"/>
    </location>
</feature>
<dbReference type="Gene3D" id="3.30.60.10">
    <property type="entry name" value="Endochitinase-like"/>
    <property type="match status" value="3"/>
</dbReference>
<dbReference type="InterPro" id="IPR018466">
    <property type="entry name" value="Kre9/Knh1-like_N"/>
</dbReference>
<keyword evidence="2 6" id="KW-0732">Signal</keyword>
<dbReference type="Proteomes" id="UP000266861">
    <property type="component" value="Unassembled WGS sequence"/>
</dbReference>
<dbReference type="SUPFAM" id="SSF57016">
    <property type="entry name" value="Plant lectins/antimicrobial peptides"/>
    <property type="match status" value="3"/>
</dbReference>
<dbReference type="AlphaFoldDB" id="A0A397GAQ6"/>
<feature type="compositionally biased region" description="Low complexity" evidence="5">
    <location>
        <begin position="179"/>
        <end position="189"/>
    </location>
</feature>
<evidence type="ECO:0000256" key="6">
    <source>
        <dbReference type="SAM" id="SignalP"/>
    </source>
</evidence>
<gene>
    <name evidence="8" type="ORF">Glove_688g22</name>
</gene>
<proteinExistence type="predicted"/>
<reference evidence="8 9" key="1">
    <citation type="submission" date="2018-08" db="EMBL/GenBank/DDBJ databases">
        <title>Genome and evolution of the arbuscular mycorrhizal fungus Diversispora epigaea (formerly Glomus versiforme) and its bacterial endosymbionts.</title>
        <authorList>
            <person name="Sun X."/>
            <person name="Fei Z."/>
            <person name="Harrison M."/>
        </authorList>
    </citation>
    <scope>NUCLEOTIDE SEQUENCE [LARGE SCALE GENOMIC DNA]</scope>
    <source>
        <strain evidence="8 9">IT104</strain>
    </source>
</reference>
<evidence type="ECO:0000256" key="3">
    <source>
        <dbReference type="ARBA" id="ARBA00023157"/>
    </source>
</evidence>
<feature type="disulfide bond" evidence="4">
    <location>
        <begin position="140"/>
        <end position="154"/>
    </location>
</feature>
<protein>
    <recommendedName>
        <fullName evidence="7">Chitin-binding type-1 domain-containing protein</fullName>
    </recommendedName>
</protein>
<organism evidence="8 9">
    <name type="scientific">Diversispora epigaea</name>
    <dbReference type="NCBI Taxonomy" id="1348612"/>
    <lineage>
        <taxon>Eukaryota</taxon>
        <taxon>Fungi</taxon>
        <taxon>Fungi incertae sedis</taxon>
        <taxon>Mucoromycota</taxon>
        <taxon>Glomeromycotina</taxon>
        <taxon>Glomeromycetes</taxon>
        <taxon>Diversisporales</taxon>
        <taxon>Diversisporaceae</taxon>
        <taxon>Diversispora</taxon>
    </lineage>
</organism>
<dbReference type="EMBL" id="PQFF01000554">
    <property type="protein sequence ID" value="RHZ45180.1"/>
    <property type="molecule type" value="Genomic_DNA"/>
</dbReference>
<feature type="domain" description="Chitin-binding type-1" evidence="7">
    <location>
        <begin position="198"/>
        <end position="242"/>
    </location>
</feature>
<feature type="signal peptide" evidence="6">
    <location>
        <begin position="1"/>
        <end position="20"/>
    </location>
</feature>
<dbReference type="GO" id="GO:0008061">
    <property type="term" value="F:chitin binding"/>
    <property type="evidence" value="ECO:0007669"/>
    <property type="project" value="UniProtKB-UniRule"/>
</dbReference>
<sequence length="304" mass="31440">MHSHIIIFLLFISTISFTLAEYSVTNPGSGSILNKGDSVICKWTVLSASDPTVDVILVHGAASNLQPVQTLCSNVNPQVGQCKFTVGSLPSGLDYAIIVGKNPIHYGYSSFFTIKSEGNLPEQKGCPNFGGQNCPESLPCCSAAGFCGSSAAHCGNGCVPKFSFNGKCLGSSNPPPTKPTKQNTPTKPTKPTKPTPGQGLCGTSKCNSAAPCCSKFNFCGSTKDHCGKGCQAGKSFNGKCLNSGASISTKITSKPTQSAQGMCGQSKCTSAYPCCSKFNYCGSTKDHCGTGCQASKSLNGKCKA</sequence>
<name>A0A397GAQ6_9GLOM</name>
<evidence type="ECO:0000313" key="9">
    <source>
        <dbReference type="Proteomes" id="UP000266861"/>
    </source>
</evidence>
<dbReference type="PANTHER" id="PTHR47849">
    <property type="entry name" value="CHITIN-BINDING LECTIN 1"/>
    <property type="match status" value="1"/>
</dbReference>
<dbReference type="Pfam" id="PF10342">
    <property type="entry name" value="Kre9_KNH"/>
    <property type="match status" value="1"/>
</dbReference>
<feature type="domain" description="Chitin-binding type-1" evidence="7">
    <location>
        <begin position="123"/>
        <end position="170"/>
    </location>
</feature>
<feature type="region of interest" description="Disordered" evidence="5">
    <location>
        <begin position="173"/>
        <end position="199"/>
    </location>
</feature>
<dbReference type="OrthoDB" id="2269410at2759"/>
<dbReference type="PANTHER" id="PTHR47849:SF8">
    <property type="entry name" value="LECTIN"/>
    <property type="match status" value="1"/>
</dbReference>
<feature type="disulfide bond" evidence="4">
    <location>
        <begin position="274"/>
        <end position="288"/>
    </location>
</feature>
<dbReference type="InterPro" id="IPR001002">
    <property type="entry name" value="Chitin-bd_1"/>
</dbReference>
<keyword evidence="3 4" id="KW-1015">Disulfide bond</keyword>
<dbReference type="PROSITE" id="PS50941">
    <property type="entry name" value="CHIT_BIND_I_2"/>
    <property type="match status" value="3"/>
</dbReference>
<dbReference type="CDD" id="cd00035">
    <property type="entry name" value="ChtBD1"/>
    <property type="match status" value="2"/>
</dbReference>